<dbReference type="AlphaFoldDB" id="A0A1N7BD83"/>
<dbReference type="InterPro" id="IPR018961">
    <property type="entry name" value="DnaJ_homolog_subfam-C_membr-28"/>
</dbReference>
<evidence type="ECO:0000259" key="1">
    <source>
        <dbReference type="Pfam" id="PF09350"/>
    </source>
</evidence>
<dbReference type="PANTHER" id="PTHR39158:SF1">
    <property type="entry name" value="DNAJ HOMOLOG SUBFAMILY C MEMBER 28"/>
    <property type="match status" value="1"/>
</dbReference>
<organism evidence="2 3">
    <name type="scientific">Aromatoleum tolulyticum</name>
    <dbReference type="NCBI Taxonomy" id="34027"/>
    <lineage>
        <taxon>Bacteria</taxon>
        <taxon>Pseudomonadati</taxon>
        <taxon>Pseudomonadota</taxon>
        <taxon>Betaproteobacteria</taxon>
        <taxon>Rhodocyclales</taxon>
        <taxon>Rhodocyclaceae</taxon>
        <taxon>Aromatoleum</taxon>
    </lineage>
</organism>
<dbReference type="STRING" id="34027.SAMN05421829_11754"/>
<keyword evidence="3" id="KW-1185">Reference proteome</keyword>
<gene>
    <name evidence="2" type="ORF">SAMN05421829_11754</name>
</gene>
<accession>A0A1N7BD83</accession>
<dbReference type="Proteomes" id="UP000186819">
    <property type="component" value="Unassembled WGS sequence"/>
</dbReference>
<sequence>MPRRDQRATDMASIFDILAEQRIADAIRRGDFDRLPGAGKPLVFDDEPFQSPEQRMANRILKNAGFVPQEVLQRREIAALREALAHAGEGGEGEAADDTEKAHIRRRLGMLIVTLGSLLRR</sequence>
<dbReference type="PANTHER" id="PTHR39158">
    <property type="entry name" value="OS08G0560600 PROTEIN"/>
    <property type="match status" value="1"/>
</dbReference>
<proteinExistence type="predicted"/>
<evidence type="ECO:0000313" key="3">
    <source>
        <dbReference type="Proteomes" id="UP000186819"/>
    </source>
</evidence>
<dbReference type="InterPro" id="IPR052573">
    <property type="entry name" value="DnaJ_C_subfamily_28"/>
</dbReference>
<reference evidence="3" key="1">
    <citation type="submission" date="2017-01" db="EMBL/GenBank/DDBJ databases">
        <authorList>
            <person name="Varghese N."/>
            <person name="Submissions S."/>
        </authorList>
    </citation>
    <scope>NUCLEOTIDE SEQUENCE [LARGE SCALE GENOMIC DNA]</scope>
    <source>
        <strain evidence="3">ATCC 51758</strain>
    </source>
</reference>
<dbReference type="EMBL" id="FTMD01000017">
    <property type="protein sequence ID" value="SIR49282.1"/>
    <property type="molecule type" value="Genomic_DNA"/>
</dbReference>
<dbReference type="Pfam" id="PF09350">
    <property type="entry name" value="DJC28_CD"/>
    <property type="match status" value="1"/>
</dbReference>
<protein>
    <recommendedName>
        <fullName evidence="1">DnaJ homologue subfamily C member 28 conserved domain-containing protein</fullName>
    </recommendedName>
</protein>
<feature type="domain" description="DnaJ homologue subfamily C member 28 conserved" evidence="1">
    <location>
        <begin position="18"/>
        <end position="85"/>
    </location>
</feature>
<evidence type="ECO:0000313" key="2">
    <source>
        <dbReference type="EMBL" id="SIR49282.1"/>
    </source>
</evidence>
<name>A0A1N7BD83_9RHOO</name>